<reference evidence="9 10" key="1">
    <citation type="submission" date="2016-12" db="EMBL/GenBank/DDBJ databases">
        <title>The whole genome sequencing and assembly of Lactobacillus alimentarius DSM 20249T strain.</title>
        <authorList>
            <person name="Lee Y.-J."/>
            <person name="Yi H."/>
            <person name="Bahn Y.-S."/>
            <person name="Kim J.F."/>
            <person name="Lee D.-W."/>
        </authorList>
    </citation>
    <scope>NUCLEOTIDE SEQUENCE [LARGE SCALE GENOMIC DNA]</scope>
    <source>
        <strain evidence="9 10">DSM 20249</strain>
    </source>
</reference>
<feature type="transmembrane region" description="Helical" evidence="7">
    <location>
        <begin position="110"/>
        <end position="128"/>
    </location>
</feature>
<dbReference type="GO" id="GO:0005886">
    <property type="term" value="C:plasma membrane"/>
    <property type="evidence" value="ECO:0007669"/>
    <property type="project" value="UniProtKB-SubCell"/>
</dbReference>
<evidence type="ECO:0000259" key="8">
    <source>
        <dbReference type="PROSITE" id="PS50850"/>
    </source>
</evidence>
<dbReference type="GO" id="GO:0022857">
    <property type="term" value="F:transmembrane transporter activity"/>
    <property type="evidence" value="ECO:0007669"/>
    <property type="project" value="InterPro"/>
</dbReference>
<keyword evidence="3" id="KW-1003">Cell membrane</keyword>
<feature type="transmembrane region" description="Helical" evidence="7">
    <location>
        <begin position="53"/>
        <end position="69"/>
    </location>
</feature>
<feature type="transmembrane region" description="Helical" evidence="7">
    <location>
        <begin position="350"/>
        <end position="369"/>
    </location>
</feature>
<dbReference type="InterPro" id="IPR020846">
    <property type="entry name" value="MFS_dom"/>
</dbReference>
<dbReference type="Pfam" id="PF07690">
    <property type="entry name" value="MFS_1"/>
    <property type="match status" value="1"/>
</dbReference>
<evidence type="ECO:0000256" key="5">
    <source>
        <dbReference type="ARBA" id="ARBA00022989"/>
    </source>
</evidence>
<dbReference type="Proteomes" id="UP000234653">
    <property type="component" value="Chromosome"/>
</dbReference>
<dbReference type="RefSeq" id="WP_083477911.1">
    <property type="nucleotide sequence ID" value="NZ_AZDQ01000019.1"/>
</dbReference>
<dbReference type="SUPFAM" id="SSF103473">
    <property type="entry name" value="MFS general substrate transporter"/>
    <property type="match status" value="1"/>
</dbReference>
<evidence type="ECO:0000313" key="10">
    <source>
        <dbReference type="Proteomes" id="UP000234653"/>
    </source>
</evidence>
<evidence type="ECO:0000313" key="9">
    <source>
        <dbReference type="EMBL" id="AUI72323.1"/>
    </source>
</evidence>
<dbReference type="InterPro" id="IPR011701">
    <property type="entry name" value="MFS"/>
</dbReference>
<name>A0A2K9HPF6_9LACO</name>
<keyword evidence="6 7" id="KW-0472">Membrane</keyword>
<organism evidence="9 10">
    <name type="scientific">Companilactobacillus alimentarius DSM 20249</name>
    <dbReference type="NCBI Taxonomy" id="1423720"/>
    <lineage>
        <taxon>Bacteria</taxon>
        <taxon>Bacillati</taxon>
        <taxon>Bacillota</taxon>
        <taxon>Bacilli</taxon>
        <taxon>Lactobacillales</taxon>
        <taxon>Lactobacillaceae</taxon>
        <taxon>Companilactobacillus</taxon>
    </lineage>
</organism>
<evidence type="ECO:0000256" key="2">
    <source>
        <dbReference type="ARBA" id="ARBA00022448"/>
    </source>
</evidence>
<dbReference type="KEGG" id="lali:LA20249_09065"/>
<dbReference type="PANTHER" id="PTHR42718:SF46">
    <property type="entry name" value="BLR6921 PROTEIN"/>
    <property type="match status" value="1"/>
</dbReference>
<accession>A0A2K9HPF6</accession>
<evidence type="ECO:0000256" key="7">
    <source>
        <dbReference type="SAM" id="Phobius"/>
    </source>
</evidence>
<dbReference type="PROSITE" id="PS50850">
    <property type="entry name" value="MFS"/>
    <property type="match status" value="1"/>
</dbReference>
<feature type="transmembrane region" description="Helical" evidence="7">
    <location>
        <begin position="424"/>
        <end position="445"/>
    </location>
</feature>
<keyword evidence="10" id="KW-1185">Reference proteome</keyword>
<feature type="transmembrane region" description="Helical" evidence="7">
    <location>
        <begin position="261"/>
        <end position="280"/>
    </location>
</feature>
<dbReference type="STRING" id="1423720.FC67_GL000559"/>
<keyword evidence="2" id="KW-0813">Transport</keyword>
<dbReference type="PANTHER" id="PTHR42718">
    <property type="entry name" value="MAJOR FACILITATOR SUPERFAMILY MULTIDRUG TRANSPORTER MFSC"/>
    <property type="match status" value="1"/>
</dbReference>
<keyword evidence="4 7" id="KW-0812">Transmembrane</keyword>
<proteinExistence type="predicted"/>
<evidence type="ECO:0000256" key="1">
    <source>
        <dbReference type="ARBA" id="ARBA00004651"/>
    </source>
</evidence>
<dbReference type="PRINTS" id="PR01036">
    <property type="entry name" value="TCRTETB"/>
</dbReference>
<feature type="transmembrane region" description="Helical" evidence="7">
    <location>
        <begin position="201"/>
        <end position="218"/>
    </location>
</feature>
<feature type="domain" description="Major facilitator superfamily (MFS) profile" evidence="8">
    <location>
        <begin position="15"/>
        <end position="450"/>
    </location>
</feature>
<keyword evidence="5 7" id="KW-1133">Transmembrane helix</keyword>
<evidence type="ECO:0000256" key="6">
    <source>
        <dbReference type="ARBA" id="ARBA00023136"/>
    </source>
</evidence>
<sequence>MKKEVRTNKQRFGIALPIILLTYFMIILDNSIIFTSTVKIANDLSLNNQSLSWITNAYALTFGGLLLFSGKAGDVFGRKRVYLIGLAIFSVSSLLVGLSNSAAMIISMRAVQGIGSSILAPSTLALLMDNYSGKMRTKAIGYYGATAGLGSSFGLVIGGIIASYWSWRVGFFLNFPIGIAMLLLSIKYLRSEKTYAEKIDILGTIFSILGISALVYSIDGTNYRGLSLIVAIVSLILFVFQENKSSEPIMPLTLFKNSERSFAYLARFAYMGFAVSYFFLTPLAMQRVYGFSPLGSALGFLPETIPQFIFAAVETRLSTKISNSKLLITGMVITFIGVLATAILGIGSGYVLSIAIPMIFVGIGQAFVLSPLTVSGVSHTTPEMTGSASGIVNTVHQIGGSVGLSVVVTLVSRYSNPAMSYNHAMIWITVLVGIALIFSLGIIIFNNRKKLKSN</sequence>
<feature type="transmembrane region" description="Helical" evidence="7">
    <location>
        <begin position="140"/>
        <end position="165"/>
    </location>
</feature>
<dbReference type="Gene3D" id="1.20.1250.20">
    <property type="entry name" value="MFS general substrate transporter like domains"/>
    <property type="match status" value="1"/>
</dbReference>
<feature type="transmembrane region" description="Helical" evidence="7">
    <location>
        <begin position="12"/>
        <end position="33"/>
    </location>
</feature>
<protein>
    <submittedName>
        <fullName evidence="9">MFS transporter</fullName>
    </submittedName>
</protein>
<feature type="transmembrane region" description="Helical" evidence="7">
    <location>
        <begin position="81"/>
        <end position="98"/>
    </location>
</feature>
<dbReference type="InterPro" id="IPR036259">
    <property type="entry name" value="MFS_trans_sf"/>
</dbReference>
<comment type="subcellular location">
    <subcellularLocation>
        <location evidence="1">Cell membrane</location>
        <topology evidence="1">Multi-pass membrane protein</topology>
    </subcellularLocation>
</comment>
<dbReference type="OrthoDB" id="2414439at2"/>
<feature type="transmembrane region" description="Helical" evidence="7">
    <location>
        <begin position="325"/>
        <end position="344"/>
    </location>
</feature>
<dbReference type="Gene3D" id="1.20.1720.10">
    <property type="entry name" value="Multidrug resistance protein D"/>
    <property type="match status" value="1"/>
</dbReference>
<feature type="transmembrane region" description="Helical" evidence="7">
    <location>
        <begin position="224"/>
        <end position="240"/>
    </location>
</feature>
<dbReference type="CDD" id="cd17321">
    <property type="entry name" value="MFS_MMR_MDR_like"/>
    <property type="match status" value="1"/>
</dbReference>
<evidence type="ECO:0000256" key="4">
    <source>
        <dbReference type="ARBA" id="ARBA00022692"/>
    </source>
</evidence>
<evidence type="ECO:0000256" key="3">
    <source>
        <dbReference type="ARBA" id="ARBA00022475"/>
    </source>
</evidence>
<dbReference type="AlphaFoldDB" id="A0A2K9HPF6"/>
<gene>
    <name evidence="9" type="ORF">LA20249_09065</name>
</gene>
<dbReference type="EMBL" id="CP018867">
    <property type="protein sequence ID" value="AUI72323.1"/>
    <property type="molecule type" value="Genomic_DNA"/>
</dbReference>
<feature type="transmembrane region" description="Helical" evidence="7">
    <location>
        <begin position="171"/>
        <end position="189"/>
    </location>
</feature>